<organism evidence="3 4">
    <name type="scientific">Scleromatobacter humisilvae</name>
    <dbReference type="NCBI Taxonomy" id="2897159"/>
    <lineage>
        <taxon>Bacteria</taxon>
        <taxon>Pseudomonadati</taxon>
        <taxon>Pseudomonadota</taxon>
        <taxon>Betaproteobacteria</taxon>
        <taxon>Burkholderiales</taxon>
        <taxon>Sphaerotilaceae</taxon>
        <taxon>Scleromatobacter</taxon>
    </lineage>
</organism>
<keyword evidence="1" id="KW-0677">Repeat</keyword>
<evidence type="ECO:0000313" key="3">
    <source>
        <dbReference type="EMBL" id="MCK9688571.1"/>
    </source>
</evidence>
<dbReference type="PANTHER" id="PTHR13833:SF71">
    <property type="entry name" value="NHL DOMAIN-CONTAINING PROTEIN"/>
    <property type="match status" value="1"/>
</dbReference>
<dbReference type="PROSITE" id="PS51318">
    <property type="entry name" value="TAT"/>
    <property type="match status" value="1"/>
</dbReference>
<evidence type="ECO:0000313" key="4">
    <source>
        <dbReference type="Proteomes" id="UP001139353"/>
    </source>
</evidence>
<dbReference type="AlphaFoldDB" id="A0A9X1YM81"/>
<reference evidence="3" key="1">
    <citation type="submission" date="2021-11" db="EMBL/GenBank/DDBJ databases">
        <title>BS-T2-15 a new species belonging to the Comamonadaceae family isolated from the soil of a French oak forest.</title>
        <authorList>
            <person name="Mieszkin S."/>
            <person name="Alain K."/>
        </authorList>
    </citation>
    <scope>NUCLEOTIDE SEQUENCE</scope>
    <source>
        <strain evidence="3">BS-T2-15</strain>
    </source>
</reference>
<dbReference type="EMBL" id="JAJLJH010000009">
    <property type="protein sequence ID" value="MCK9688571.1"/>
    <property type="molecule type" value="Genomic_DNA"/>
</dbReference>
<protein>
    <submittedName>
        <fullName evidence="3">Gluconolaconase</fullName>
    </submittedName>
</protein>
<proteinExistence type="predicted"/>
<feature type="repeat" description="NHL" evidence="2">
    <location>
        <begin position="178"/>
        <end position="214"/>
    </location>
</feature>
<dbReference type="Pfam" id="PF01436">
    <property type="entry name" value="NHL"/>
    <property type="match status" value="1"/>
</dbReference>
<dbReference type="PANTHER" id="PTHR13833">
    <property type="match status" value="1"/>
</dbReference>
<dbReference type="RefSeq" id="WP_275684619.1">
    <property type="nucleotide sequence ID" value="NZ_JAJLJH010000009.1"/>
</dbReference>
<dbReference type="SUPFAM" id="SSF63829">
    <property type="entry name" value="Calcium-dependent phosphotriesterase"/>
    <property type="match status" value="2"/>
</dbReference>
<dbReference type="Gene3D" id="2.120.10.30">
    <property type="entry name" value="TolB, C-terminal domain"/>
    <property type="match status" value="3"/>
</dbReference>
<sequence>MKRRKNNTNRRMALGGALAAIGVAAWIAVRHLGAPATSPSPAAPAPPSHDWPTHVQPLAGDGRVGWRDGAAAQARFADPYGLALDPHGTLYISDGGDNDRIRMLRPDGSVATLAGGVEGFQDGQGAAARFDTPSGLALDATGNLYVADTGNHAIRKVTPDGVVTTLAGNGKPGYRDGPGAQAQFDGPMGLAVDAAGRVIVADAYNDRIRAIAPDGTVTTLAGGATFGDADGPGAQARFDTPCAVLVDRTGRLLVADTRNDALRAIDAAGNVTTVARGLPGKAFEKALHRPVSLAQAKDGALVVGTLAGGLSEIAADGTPHALFGLDEPGLVRPTGLAVGLQRRLLVADAASSRLHLLTPAGDAAATRVDGAIGPAPDRPLPDAGGRWPVRPQLAWHEVVGTIGEDRGDGKGESRDHFHDGLDVRGDVGQEVVAIVAGKVSNPLATYGFGQINEGLSIGPLAYVHMHVGRGAHGAAIDPARFVPVHDEAGKLARMRVRRGARFAVGDVLGTINQMAHVHLWMGVSGHGLNPLALGLHGFVDTVAPSIGSIEIRDAAGTRFVKRDAGRLLVPRGNVELVVDAWDQVDGNLPRRRLGLYSLGVQWLRADGTPVPGFEQARTAIEFARLPGDERVKDVYADMSGITVQGSSETHFRYRVGRAEGDAPLPPGDYTLRIVAKDFSGNEATRGRDVAVRVF</sequence>
<dbReference type="InterPro" id="IPR011055">
    <property type="entry name" value="Dup_hybrid_motif"/>
</dbReference>
<dbReference type="PROSITE" id="PS51125">
    <property type="entry name" value="NHL"/>
    <property type="match status" value="2"/>
</dbReference>
<dbReference type="Proteomes" id="UP001139353">
    <property type="component" value="Unassembled WGS sequence"/>
</dbReference>
<dbReference type="InterPro" id="IPR001258">
    <property type="entry name" value="NHL_repeat"/>
</dbReference>
<name>A0A9X1YM81_9BURK</name>
<evidence type="ECO:0000256" key="1">
    <source>
        <dbReference type="ARBA" id="ARBA00022737"/>
    </source>
</evidence>
<comment type="caution">
    <text evidence="3">The sequence shown here is derived from an EMBL/GenBank/DDBJ whole genome shotgun (WGS) entry which is preliminary data.</text>
</comment>
<evidence type="ECO:0000256" key="2">
    <source>
        <dbReference type="PROSITE-ProRule" id="PRU00504"/>
    </source>
</evidence>
<gene>
    <name evidence="3" type="ORF">LPC04_22915</name>
</gene>
<feature type="repeat" description="NHL" evidence="2">
    <location>
        <begin position="118"/>
        <end position="160"/>
    </location>
</feature>
<accession>A0A9X1YM81</accession>
<dbReference type="InterPro" id="IPR006311">
    <property type="entry name" value="TAT_signal"/>
</dbReference>
<keyword evidence="4" id="KW-1185">Reference proteome</keyword>
<dbReference type="InterPro" id="IPR011042">
    <property type="entry name" value="6-blade_b-propeller_TolB-like"/>
</dbReference>
<dbReference type="Gene3D" id="2.70.70.10">
    <property type="entry name" value="Glucose Permease (Domain IIA)"/>
    <property type="match status" value="1"/>
</dbReference>